<evidence type="ECO:0000313" key="1">
    <source>
        <dbReference type="Proteomes" id="UP000887565"/>
    </source>
</evidence>
<name>A0A915KTL3_ROMCU</name>
<evidence type="ECO:0000313" key="2">
    <source>
        <dbReference type="WBParaSite" id="nRc.2.0.1.t41462-RA"/>
    </source>
</evidence>
<protein>
    <submittedName>
        <fullName evidence="2">Uncharacterized protein</fullName>
    </submittedName>
</protein>
<sequence length="149" mass="17108">MRFCCLDGHFFEISFHLATLICRLRAHLNAFGPQSSFAGPFFNQGALLIFAHKVDQPNGILRQSRVFTFYGPKNHASQSRIADQQKNGQKLAKLFPRQTHDCSKIRRFTTKIGRSSLRLFLHQVLDRVKPHRAKSESEKAKPHSEVLSY</sequence>
<dbReference type="WBParaSite" id="nRc.2.0.1.t41462-RA">
    <property type="protein sequence ID" value="nRc.2.0.1.t41462-RA"/>
    <property type="gene ID" value="nRc.2.0.1.g41462"/>
</dbReference>
<proteinExistence type="predicted"/>
<dbReference type="Proteomes" id="UP000887565">
    <property type="component" value="Unplaced"/>
</dbReference>
<accession>A0A915KTL3</accession>
<dbReference type="AlphaFoldDB" id="A0A915KTL3"/>
<keyword evidence="1" id="KW-1185">Reference proteome</keyword>
<reference evidence="2" key="1">
    <citation type="submission" date="2022-11" db="UniProtKB">
        <authorList>
            <consortium name="WormBaseParasite"/>
        </authorList>
    </citation>
    <scope>IDENTIFICATION</scope>
</reference>
<organism evidence="1 2">
    <name type="scientific">Romanomermis culicivorax</name>
    <name type="common">Nematode worm</name>
    <dbReference type="NCBI Taxonomy" id="13658"/>
    <lineage>
        <taxon>Eukaryota</taxon>
        <taxon>Metazoa</taxon>
        <taxon>Ecdysozoa</taxon>
        <taxon>Nematoda</taxon>
        <taxon>Enoplea</taxon>
        <taxon>Dorylaimia</taxon>
        <taxon>Mermithida</taxon>
        <taxon>Mermithoidea</taxon>
        <taxon>Mermithidae</taxon>
        <taxon>Romanomermis</taxon>
    </lineage>
</organism>